<feature type="signal peptide" evidence="6">
    <location>
        <begin position="1"/>
        <end position="38"/>
    </location>
</feature>
<evidence type="ECO:0000313" key="9">
    <source>
        <dbReference type="Proteomes" id="UP000230161"/>
    </source>
</evidence>
<dbReference type="PANTHER" id="PTHR23303:SF15">
    <property type="entry name" value="COLOSSIN-A"/>
    <property type="match status" value="1"/>
</dbReference>
<evidence type="ECO:0000313" key="8">
    <source>
        <dbReference type="EMBL" id="PJJ65425.1"/>
    </source>
</evidence>
<dbReference type="OrthoDB" id="3169091at2"/>
<dbReference type="GO" id="GO:0005975">
    <property type="term" value="P:carbohydrate metabolic process"/>
    <property type="evidence" value="ECO:0007669"/>
    <property type="project" value="UniProtKB-ARBA"/>
</dbReference>
<feature type="region of interest" description="Disordered" evidence="4">
    <location>
        <begin position="1011"/>
        <end position="1030"/>
    </location>
</feature>
<feature type="domain" description="SD-repeat containing protein B" evidence="7">
    <location>
        <begin position="647"/>
        <end position="779"/>
    </location>
</feature>
<evidence type="ECO:0000256" key="1">
    <source>
        <dbReference type="ARBA" id="ARBA00004613"/>
    </source>
</evidence>
<dbReference type="GO" id="GO:0005576">
    <property type="term" value="C:extracellular region"/>
    <property type="evidence" value="ECO:0007669"/>
    <property type="project" value="UniProtKB-SubCell"/>
</dbReference>
<feature type="domain" description="SD-repeat containing protein B" evidence="7">
    <location>
        <begin position="931"/>
        <end position="1047"/>
    </location>
</feature>
<accession>A0A2M9C4G9</accession>
<proteinExistence type="predicted"/>
<dbReference type="PANTHER" id="PTHR23303">
    <property type="entry name" value="CARBOXYPEPTIDASE REGULATORY REGION-CONTAINING"/>
    <property type="match status" value="1"/>
</dbReference>
<name>A0A2M9C4G9_9MICO</name>
<organism evidence="8 9">
    <name type="scientific">Compostimonas suwonensis</name>
    <dbReference type="NCBI Taxonomy" id="1048394"/>
    <lineage>
        <taxon>Bacteria</taxon>
        <taxon>Bacillati</taxon>
        <taxon>Actinomycetota</taxon>
        <taxon>Actinomycetes</taxon>
        <taxon>Micrococcales</taxon>
        <taxon>Microbacteriaceae</taxon>
        <taxon>Compostimonas</taxon>
    </lineage>
</organism>
<comment type="subcellular location">
    <subcellularLocation>
        <location evidence="1">Secreted</location>
    </subcellularLocation>
</comment>
<feature type="domain" description="SD-repeat containing protein B" evidence="7">
    <location>
        <begin position="785"/>
        <end position="901"/>
    </location>
</feature>
<protein>
    <submittedName>
        <fullName evidence="8">SdrD B-like protein</fullName>
    </submittedName>
</protein>
<keyword evidence="5" id="KW-0812">Transmembrane</keyword>
<feature type="compositionally biased region" description="Low complexity" evidence="4">
    <location>
        <begin position="1710"/>
        <end position="1720"/>
    </location>
</feature>
<feature type="domain" description="SD-repeat containing protein B" evidence="7">
    <location>
        <begin position="1607"/>
        <end position="1733"/>
    </location>
</feature>
<comment type="caution">
    <text evidence="8">The sequence shown here is derived from an EMBL/GenBank/DDBJ whole genome shotgun (WGS) entry which is preliminary data.</text>
</comment>
<feature type="domain" description="SD-repeat containing protein B" evidence="7">
    <location>
        <begin position="1999"/>
        <end position="2118"/>
    </location>
</feature>
<evidence type="ECO:0000256" key="2">
    <source>
        <dbReference type="ARBA" id="ARBA00022525"/>
    </source>
</evidence>
<feature type="region of interest" description="Disordered" evidence="4">
    <location>
        <begin position="1826"/>
        <end position="1854"/>
    </location>
</feature>
<keyword evidence="3 6" id="KW-0732">Signal</keyword>
<feature type="compositionally biased region" description="Polar residues" evidence="4">
    <location>
        <begin position="1575"/>
        <end position="1585"/>
    </location>
</feature>
<feature type="transmembrane region" description="Helical" evidence="5">
    <location>
        <begin position="2139"/>
        <end position="2159"/>
    </location>
</feature>
<dbReference type="RefSeq" id="WP_100343326.1">
    <property type="nucleotide sequence ID" value="NZ_PGFB01000001.1"/>
</dbReference>
<feature type="region of interest" description="Disordered" evidence="4">
    <location>
        <begin position="1697"/>
        <end position="1721"/>
    </location>
</feature>
<dbReference type="EMBL" id="PGFB01000001">
    <property type="protein sequence ID" value="PJJ65425.1"/>
    <property type="molecule type" value="Genomic_DNA"/>
</dbReference>
<evidence type="ECO:0000256" key="3">
    <source>
        <dbReference type="ARBA" id="ARBA00022729"/>
    </source>
</evidence>
<dbReference type="Proteomes" id="UP000230161">
    <property type="component" value="Unassembled WGS sequence"/>
</dbReference>
<feature type="compositionally biased region" description="Polar residues" evidence="4">
    <location>
        <begin position="1838"/>
        <end position="1849"/>
    </location>
</feature>
<dbReference type="SUPFAM" id="SSF63825">
    <property type="entry name" value="YWTD domain"/>
    <property type="match status" value="1"/>
</dbReference>
<feature type="domain" description="SD-repeat containing protein B" evidence="7">
    <location>
        <begin position="1079"/>
        <end position="1204"/>
    </location>
</feature>
<reference evidence="8 9" key="1">
    <citation type="submission" date="2017-11" db="EMBL/GenBank/DDBJ databases">
        <title>Genomic Encyclopedia of Archaeal and Bacterial Type Strains, Phase II (KMG-II): From Individual Species to Whole Genera.</title>
        <authorList>
            <person name="Goeker M."/>
        </authorList>
    </citation>
    <scope>NUCLEOTIDE SEQUENCE [LARGE SCALE GENOMIC DNA]</scope>
    <source>
        <strain evidence="8 9">DSM 25625</strain>
    </source>
</reference>
<evidence type="ECO:0000259" key="7">
    <source>
        <dbReference type="Pfam" id="PF17210"/>
    </source>
</evidence>
<keyword evidence="5" id="KW-0472">Membrane</keyword>
<feature type="domain" description="SD-repeat containing protein B" evidence="7">
    <location>
        <begin position="1870"/>
        <end position="1994"/>
    </location>
</feature>
<feature type="domain" description="SD-repeat containing protein B" evidence="7">
    <location>
        <begin position="1211"/>
        <end position="1337"/>
    </location>
</feature>
<gene>
    <name evidence="8" type="ORF">CLV54_0458</name>
</gene>
<dbReference type="SUPFAM" id="SSF117074">
    <property type="entry name" value="Hypothetical protein PA1324"/>
    <property type="match status" value="12"/>
</dbReference>
<feature type="compositionally biased region" description="Polar residues" evidence="4">
    <location>
        <begin position="1968"/>
        <end position="1979"/>
    </location>
</feature>
<dbReference type="InterPro" id="IPR013783">
    <property type="entry name" value="Ig-like_fold"/>
</dbReference>
<evidence type="ECO:0000256" key="4">
    <source>
        <dbReference type="SAM" id="MobiDB-lite"/>
    </source>
</evidence>
<dbReference type="Gene3D" id="2.60.40.10">
    <property type="entry name" value="Immunoglobulins"/>
    <property type="match status" value="12"/>
</dbReference>
<feature type="domain" description="SD-repeat containing protein B" evidence="7">
    <location>
        <begin position="1475"/>
        <end position="1601"/>
    </location>
</feature>
<dbReference type="InterPro" id="IPR051417">
    <property type="entry name" value="SDr/BOS_complex"/>
</dbReference>
<keyword evidence="5" id="KW-1133">Transmembrane helix</keyword>
<feature type="region of interest" description="Disordered" evidence="4">
    <location>
        <begin position="1955"/>
        <end position="1980"/>
    </location>
</feature>
<feature type="region of interest" description="Disordered" evidence="4">
    <location>
        <begin position="1566"/>
        <end position="1590"/>
    </location>
</feature>
<feature type="chain" id="PRO_5014689580" evidence="6">
    <location>
        <begin position="39"/>
        <end position="2166"/>
    </location>
</feature>
<dbReference type="InterPro" id="IPR033764">
    <property type="entry name" value="Sdr_B"/>
</dbReference>
<feature type="domain" description="SD-repeat containing protein B" evidence="7">
    <location>
        <begin position="1343"/>
        <end position="1469"/>
    </location>
</feature>
<keyword evidence="9" id="KW-1185">Reference proteome</keyword>
<sequence length="2166" mass="222687">MTRARHRRSTLLPVVSSIAAITLLSAGGVVLGSTAASAADDEVGGRVYRDFLSNGIYDAGGGVGTPIDRGLAGVVATAYDPAGATIGTATTDLDGVYSIPVSPSLTGVRVEFTGLPAGYQSSYAGADNGTSVQFANVGDENVDYAVNAPEDYSQGGGAPILTPILYSGQRALNADDVSPSLVANPWNAALNARNGGTGDYSERTSLASFSQTGALWGTAFKRDTGDVFAAATLHRHSDVGPLGLGGIYRLTDVLDDDGTIKAPAAVQDWLNVQGLPIAGTDDTVDVGQDVIDWAARGLQRPQDPTRDAQVYGQVGKVGIGGIAVSSDEKTLYFVNLFDQTLYSVEIDDPTTAVAHDLNLPAGERAWGIDVHRGALYVGVVETGEGSGSDDADQMSFHVRSAPESNLSGLGSSDSSVLDGPLGYTRGAPFGDCTGGLSRFCAWHPWADDWDTAKYTFANWPGVSWAQPILTNIEFTTSGELVVGFTDRFSLQAGNRNWAPTGSSQATYETVSMGDALEASYEPGIGYTLENDGTVGVHTTAGGGANQGPGGREFFEDSNVLNPGPTHHEILTGGLATLAGINQVASTSFDSTTNLRVNGINWLDVYNGRMSRGYQLTDDGQNQPADGTFQKSGGLGDIQVLANEAPVQIGNRVWFDRDRDGVQDADEVPMPGVTVSLTDLDGAPVADAQGAPVGSVTTGADGEYYFSDLTPNTDYQVHFDYSTVTDGTLSSLGVIRAQLSWTRQGAGDDDTIDSNVDTTGVATVSVGGPGQNDHTIDAGVAVSLFAVGDYVWVDENRDGVQDDGEPGVAGVSVRLLDAATGDPVPGTTTQVTDANGYYVFDHLQEGTYRVAFQAPDVPVGTVFTTKNAATTADDSNVPAGAGDDPSSLSGVTDAFTLAYGESDVRPTTPADGLVADFVNPTIDAGIVIPSFSVGNVVWFDSDQDGVQDAAEPPVPGATVTLLGDDGETPATHLDGSAVAAVSTDAFGRYAFDQLAAGDYTVRFEIPAGQPAGTVFTTRDAPGSTDADDSDADVTTGLTAVFTLDVGAAGNRAAVAGDGVTAEYHNPTIDAGIVRGPLKVSVGDYVWLDTDHNGLQGDDETGIPGVVLTLTGPNGAVVDIDGEAVGPVTTDANGAYLFDRLPALDAGQHYTATIDQAASHDALVGLVPTIAEAGDDGAADSSTNSADSTADLTTDLAEDRTLDFGFVGAPRVSVGDFVWVDTDRDGLQDAGEPGIPGVVLTVTGPDDEPVSDVNEQPVGSVTTDANGAYLFGDLPVLAAGESYTVTIDQDASAEALAPYIATIAGAGDDRGDDSSTGSATTSAALTADGQEDLSLDFGFVQPRVSVGDYVWADTDRDGVQDAGEAGIPGVTLTIEDSEGRPVVDVFGDEVAAAVTDADGAYLFANLPALPAGEGYTVRIDQDASADALAPYIPTVQNAGDDDAADSSTDVVSSGADLSADGASDTTLDFGFVLPQVSVGDFVWADTNRDGLQEQGEPGIPGVTLTLEGPDGDAVTDVFGEVVGPVTTDENGVYVFDGLPVLGDGEHYTVTIDQDASAEALAPYIPATAGAGDDESLDSSTGSASTVDELSADGASDPTLDFGFVKPRVSVGDYVWVDTNRDGLQDDAESGIEGVTLTIAGPHGETVTDVFGDEVAPVVTDENGAYLFEDLPVLGDGEHYTVTIDQDASAEALAPYIATTAGAGDDEGDDSSTDSAATSAALDTDGDSDTTLDFGFVLPRVSLGDVVWVDVSRNGLQDAGEPGIPGVTLTIEGPDGQPVTDVFGEEVAPVVTDGSGLYHFENLPVLPVGGYTVRIDQDASAEALAPYIPTEPRVGDDRGLDSSTGSASNESPLLTDGASDETLDFGFVLPRVTVGDYVWHDRDFDGRQDEGEPGVPGVVVAITGPHGTVVDVFGDEVEPVTTGDDGSYEFPNLPVLADGEHYTVTVDEGASKDALEGYVPTRPGEGDAAGDSSTGLAQNVNDLATDGADDPTLDFGFIIPVSVSDYVWFDQNENGVQDPGEPGIPGVVLVITDTDGNPVTDVNGDPVGPVTTDENGLYDFGQLPPGTYQVWIDMDASKDALASYTPTKANVGDRGADSSTGSAVSIALLGGDSDDTLDFGFVLIPGAVPPADLAHTGVDTPLLISIAGLGGAALLFGLALVLQRRRRLS</sequence>
<evidence type="ECO:0000256" key="5">
    <source>
        <dbReference type="SAM" id="Phobius"/>
    </source>
</evidence>
<dbReference type="Pfam" id="PF17210">
    <property type="entry name" value="SdrD_B"/>
    <property type="match status" value="11"/>
</dbReference>
<keyword evidence="2" id="KW-0964">Secreted</keyword>
<feature type="domain" description="SD-repeat containing protein B" evidence="7">
    <location>
        <begin position="1739"/>
        <end position="1864"/>
    </location>
</feature>
<evidence type="ECO:0000256" key="6">
    <source>
        <dbReference type="SAM" id="SignalP"/>
    </source>
</evidence>